<keyword evidence="1" id="KW-0150">Chloroplast</keyword>
<dbReference type="AlphaFoldDB" id="A0A1Z1MHV0"/>
<dbReference type="RefSeq" id="YP_009396178.1">
    <property type="nucleotide sequence ID" value="NC_035281.1"/>
</dbReference>
<dbReference type="GeneID" id="33358249"/>
<evidence type="ECO:0008006" key="2">
    <source>
        <dbReference type="Google" id="ProtNLM"/>
    </source>
</evidence>
<sequence length="369" mass="45700">MNVYNYTSQFTKKRKQENIINLDSLPWSKIFLRVNRLIKQIYAETKKHNMKYVYSLQMYMINSVELKIFVFKYIASELYSLYYLNKDKAYRLNRDNKQQTKKIESFNLEIKLKRVIKEHLIYICINPMFDARSSRSWKRICKLKTSKYYLKRNSYYHYQNIRYIEKKLKVPSYMKENIIYYLETVNYIDLLKFYESKYKINANNLQYLDYVNYLKYNNFFNEILGKLNLTDCMWCKFNYIKKVQHLIGILDNNNIDTRNISRSLKYHLKFRFLLKKARFFKYLKFIRNQHYLMQKLFYICQNWYDKVGKFIYLLDVSFANNLINQTIYLLIKKQRLTFLLNRRSIDKINLLLNKTIYILNIKRYYIYLI</sequence>
<keyword evidence="1" id="KW-0934">Plastid</keyword>
<reference evidence="1" key="1">
    <citation type="journal article" date="2017" name="J. Phycol.">
        <title>Analysis of chloroplast genomes and a supermatrix inform reclassification of the Rhodomelaceae (Rhodophyta).</title>
        <authorList>
            <person name="Diaz-Tapia P."/>
            <person name="Maggs C.A."/>
            <person name="West J.A."/>
            <person name="Verbruggen H."/>
        </authorList>
    </citation>
    <scope>NUCLEOTIDE SEQUENCE</scope>
    <source>
        <strain evidence="1">PD890</strain>
    </source>
</reference>
<name>A0A1Z1MHV0_MELHR</name>
<geneLocation type="chloroplast" evidence="1"/>
<protein>
    <recommendedName>
        <fullName evidence="2">Reverse transcriptase N-terminal domain-containing protein</fullName>
    </recommendedName>
</protein>
<accession>A0A1Z1MHV0</accession>
<proteinExistence type="predicted"/>
<dbReference type="EMBL" id="MF101437">
    <property type="protein sequence ID" value="ARW65314.1"/>
    <property type="molecule type" value="Genomic_DNA"/>
</dbReference>
<gene>
    <name evidence="1" type="primary">ConsOrf5</name>
</gene>
<evidence type="ECO:0000313" key="1">
    <source>
        <dbReference type="EMBL" id="ARW65314.1"/>
    </source>
</evidence>
<organism evidence="1">
    <name type="scientific">Melanothamnus harveyi</name>
    <name type="common">Filamentous red alga</name>
    <name type="synonym">Neosiphonia harveyi</name>
    <dbReference type="NCBI Taxonomy" id="397005"/>
    <lineage>
        <taxon>Eukaryota</taxon>
        <taxon>Rhodophyta</taxon>
        <taxon>Florideophyceae</taxon>
        <taxon>Rhodymeniophycidae</taxon>
        <taxon>Ceramiales</taxon>
        <taxon>Rhodomelaceae</taxon>
        <taxon>Polysiphonioideae</taxon>
        <taxon>Melanothamnus</taxon>
    </lineage>
</organism>